<reference evidence="1" key="2">
    <citation type="submission" date="2008-12" db="EMBL/GenBank/DDBJ databases">
        <title>Improved gene annotation of the rice (Oryza sativa) genomes.</title>
        <authorList>
            <person name="Wang J."/>
            <person name="Li R."/>
            <person name="Fan W."/>
            <person name="Huang Q."/>
            <person name="Zhang J."/>
            <person name="Zhou Y."/>
            <person name="Hu Y."/>
            <person name="Zi S."/>
            <person name="Li J."/>
            <person name="Ni P."/>
            <person name="Zheng H."/>
            <person name="Zhang Y."/>
            <person name="Zhao M."/>
            <person name="Hao Q."/>
            <person name="McDermott J."/>
            <person name="Samudrala R."/>
            <person name="Kristiansen K."/>
            <person name="Wong G.K.-S."/>
        </authorList>
    </citation>
    <scope>NUCLEOTIDE SEQUENCE</scope>
</reference>
<dbReference type="EMBL" id="CM000142">
    <property type="protein sequence ID" value="EEE63878.1"/>
    <property type="molecule type" value="Genomic_DNA"/>
</dbReference>
<gene>
    <name evidence="1" type="ORF">OsJ_18702</name>
</gene>
<reference evidence="1" key="1">
    <citation type="journal article" date="2005" name="PLoS Biol.">
        <title>The genomes of Oryza sativa: a history of duplications.</title>
        <authorList>
            <person name="Yu J."/>
            <person name="Wang J."/>
            <person name="Lin W."/>
            <person name="Li S."/>
            <person name="Li H."/>
            <person name="Zhou J."/>
            <person name="Ni P."/>
            <person name="Dong W."/>
            <person name="Hu S."/>
            <person name="Zeng C."/>
            <person name="Zhang J."/>
            <person name="Zhang Y."/>
            <person name="Li R."/>
            <person name="Xu Z."/>
            <person name="Li S."/>
            <person name="Li X."/>
            <person name="Zheng H."/>
            <person name="Cong L."/>
            <person name="Lin L."/>
            <person name="Yin J."/>
            <person name="Geng J."/>
            <person name="Li G."/>
            <person name="Shi J."/>
            <person name="Liu J."/>
            <person name="Lv H."/>
            <person name="Li J."/>
            <person name="Wang J."/>
            <person name="Deng Y."/>
            <person name="Ran L."/>
            <person name="Shi X."/>
            <person name="Wang X."/>
            <person name="Wu Q."/>
            <person name="Li C."/>
            <person name="Ren X."/>
            <person name="Wang J."/>
            <person name="Wang X."/>
            <person name="Li D."/>
            <person name="Liu D."/>
            <person name="Zhang X."/>
            <person name="Ji Z."/>
            <person name="Zhao W."/>
            <person name="Sun Y."/>
            <person name="Zhang Z."/>
            <person name="Bao J."/>
            <person name="Han Y."/>
            <person name="Dong L."/>
            <person name="Ji J."/>
            <person name="Chen P."/>
            <person name="Wu S."/>
            <person name="Liu J."/>
            <person name="Xiao Y."/>
            <person name="Bu D."/>
            <person name="Tan J."/>
            <person name="Yang L."/>
            <person name="Ye C."/>
            <person name="Zhang J."/>
            <person name="Xu J."/>
            <person name="Zhou Y."/>
            <person name="Yu Y."/>
            <person name="Zhang B."/>
            <person name="Zhuang S."/>
            <person name="Wei H."/>
            <person name="Liu B."/>
            <person name="Lei M."/>
            <person name="Yu H."/>
            <person name="Li Y."/>
            <person name="Xu H."/>
            <person name="Wei S."/>
            <person name="He X."/>
            <person name="Fang L."/>
            <person name="Zhang Z."/>
            <person name="Zhang Y."/>
            <person name="Huang X."/>
            <person name="Su Z."/>
            <person name="Tong W."/>
            <person name="Li J."/>
            <person name="Tong Z."/>
            <person name="Li S."/>
            <person name="Ye J."/>
            <person name="Wang L."/>
            <person name="Fang L."/>
            <person name="Lei T."/>
            <person name="Chen C."/>
            <person name="Chen H."/>
            <person name="Xu Z."/>
            <person name="Li H."/>
            <person name="Huang H."/>
            <person name="Zhang F."/>
            <person name="Xu H."/>
            <person name="Li N."/>
            <person name="Zhao C."/>
            <person name="Li S."/>
            <person name="Dong L."/>
            <person name="Huang Y."/>
            <person name="Li L."/>
            <person name="Xi Y."/>
            <person name="Qi Q."/>
            <person name="Li W."/>
            <person name="Zhang B."/>
            <person name="Hu W."/>
            <person name="Zhang Y."/>
            <person name="Tian X."/>
            <person name="Jiao Y."/>
            <person name="Liang X."/>
            <person name="Jin J."/>
            <person name="Gao L."/>
            <person name="Zheng W."/>
            <person name="Hao B."/>
            <person name="Liu S."/>
            <person name="Wang W."/>
            <person name="Yuan L."/>
            <person name="Cao M."/>
            <person name="McDermott J."/>
            <person name="Samudrala R."/>
            <person name="Wang J."/>
            <person name="Wong G.K."/>
            <person name="Yang H."/>
        </authorList>
    </citation>
    <scope>NUCLEOTIDE SEQUENCE [LARGE SCALE GENOMIC DNA]</scope>
</reference>
<name>B9FPU3_ORYSJ</name>
<dbReference type="AlphaFoldDB" id="B9FPU3"/>
<evidence type="ECO:0000313" key="1">
    <source>
        <dbReference type="EMBL" id="EEE63878.1"/>
    </source>
</evidence>
<organism evidence="1">
    <name type="scientific">Oryza sativa subsp. japonica</name>
    <name type="common">Rice</name>
    <dbReference type="NCBI Taxonomy" id="39947"/>
    <lineage>
        <taxon>Eukaryota</taxon>
        <taxon>Viridiplantae</taxon>
        <taxon>Streptophyta</taxon>
        <taxon>Embryophyta</taxon>
        <taxon>Tracheophyta</taxon>
        <taxon>Spermatophyta</taxon>
        <taxon>Magnoliopsida</taxon>
        <taxon>Liliopsida</taxon>
        <taxon>Poales</taxon>
        <taxon>Poaceae</taxon>
        <taxon>BOP clade</taxon>
        <taxon>Oryzoideae</taxon>
        <taxon>Oryzeae</taxon>
        <taxon>Oryzinae</taxon>
        <taxon>Oryza</taxon>
        <taxon>Oryza sativa</taxon>
    </lineage>
</organism>
<sequence length="60" mass="6642">MTMAECLVQSAPCTASMIFCSLSSTQLVTVAEDEKIEVVVYWSSCMISQIVNNNVLQKEH</sequence>
<protein>
    <submittedName>
        <fullName evidence="1">Uncharacterized protein</fullName>
    </submittedName>
</protein>
<accession>B9FPU3</accession>
<dbReference type="Proteomes" id="UP000007752">
    <property type="component" value="Chromosome 5"/>
</dbReference>
<proteinExistence type="predicted"/>